<keyword evidence="1" id="KW-0812">Transmembrane</keyword>
<keyword evidence="1" id="KW-1133">Transmembrane helix</keyword>
<proteinExistence type="predicted"/>
<protein>
    <recommendedName>
        <fullName evidence="5">Arabinogalactan peptide 22-like</fullName>
    </recommendedName>
</protein>
<evidence type="ECO:0000313" key="4">
    <source>
        <dbReference type="Proteomes" id="UP000607653"/>
    </source>
</evidence>
<feature type="chain" id="PRO_5033009093" description="Arabinogalactan peptide 22-like" evidence="2">
    <location>
        <begin position="26"/>
        <end position="65"/>
    </location>
</feature>
<name>A0A822Y2W8_NELNU</name>
<dbReference type="Pfam" id="PF06376">
    <property type="entry name" value="AGP"/>
    <property type="match status" value="1"/>
</dbReference>
<dbReference type="AlphaFoldDB" id="A0A822Y2W8"/>
<feature type="transmembrane region" description="Helical" evidence="1">
    <location>
        <begin position="49"/>
        <end position="64"/>
    </location>
</feature>
<sequence>MSSMRFYALPIVGFFVLVLLNVVQGQGISPSSAPAGVPANDGKAIDQGIGYILLLLALVITYLIH</sequence>
<dbReference type="InterPro" id="IPR009424">
    <property type="entry name" value="AGP16/20/22/41"/>
</dbReference>
<evidence type="ECO:0008006" key="5">
    <source>
        <dbReference type="Google" id="ProtNLM"/>
    </source>
</evidence>
<comment type="caution">
    <text evidence="3">The sequence shown here is derived from an EMBL/GenBank/DDBJ whole genome shotgun (WGS) entry which is preliminary data.</text>
</comment>
<keyword evidence="2" id="KW-0732">Signal</keyword>
<accession>A0A822Y2W8</accession>
<evidence type="ECO:0000256" key="1">
    <source>
        <dbReference type="SAM" id="Phobius"/>
    </source>
</evidence>
<organism evidence="3 4">
    <name type="scientific">Nelumbo nucifera</name>
    <name type="common">Sacred lotus</name>
    <dbReference type="NCBI Taxonomy" id="4432"/>
    <lineage>
        <taxon>Eukaryota</taxon>
        <taxon>Viridiplantae</taxon>
        <taxon>Streptophyta</taxon>
        <taxon>Embryophyta</taxon>
        <taxon>Tracheophyta</taxon>
        <taxon>Spermatophyta</taxon>
        <taxon>Magnoliopsida</taxon>
        <taxon>Proteales</taxon>
        <taxon>Nelumbonaceae</taxon>
        <taxon>Nelumbo</taxon>
    </lineage>
</organism>
<dbReference type="EMBL" id="DUZY01000002">
    <property type="protein sequence ID" value="DAD26950.1"/>
    <property type="molecule type" value="Genomic_DNA"/>
</dbReference>
<reference evidence="3 4" key="1">
    <citation type="journal article" date="2020" name="Mol. Biol. Evol.">
        <title>Distinct Expression and Methylation Patterns for Genes with Different Fates following a Single Whole-Genome Duplication in Flowering Plants.</title>
        <authorList>
            <person name="Shi T."/>
            <person name="Rahmani R.S."/>
            <person name="Gugger P.F."/>
            <person name="Wang M."/>
            <person name="Li H."/>
            <person name="Zhang Y."/>
            <person name="Li Z."/>
            <person name="Wang Q."/>
            <person name="Van de Peer Y."/>
            <person name="Marchal K."/>
            <person name="Chen J."/>
        </authorList>
    </citation>
    <scope>NUCLEOTIDE SEQUENCE [LARGE SCALE GENOMIC DNA]</scope>
    <source>
        <tissue evidence="3">Leaf</tissue>
    </source>
</reference>
<feature type="signal peptide" evidence="2">
    <location>
        <begin position="1"/>
        <end position="25"/>
    </location>
</feature>
<evidence type="ECO:0000256" key="2">
    <source>
        <dbReference type="SAM" id="SignalP"/>
    </source>
</evidence>
<dbReference type="PANTHER" id="PTHR33374">
    <property type="entry name" value="ARABINOGALACTAN PROTEIN 20"/>
    <property type="match status" value="1"/>
</dbReference>
<gene>
    <name evidence="3" type="ORF">HUJ06_028418</name>
</gene>
<dbReference type="Proteomes" id="UP000607653">
    <property type="component" value="Unassembled WGS sequence"/>
</dbReference>
<keyword evidence="4" id="KW-1185">Reference proteome</keyword>
<evidence type="ECO:0000313" key="3">
    <source>
        <dbReference type="EMBL" id="DAD26950.1"/>
    </source>
</evidence>
<keyword evidence="1" id="KW-0472">Membrane</keyword>